<sequence>MSFTLNMLRTVQLNASVIFVALIASLFVLSNAMASPGAHGPNGEHLDTRAKVASSTNPKFESFTETFELAGELLENELVIYLHDFKTNAPIAHASLDLELGNLSASAEFYEQLQAYVLTQPAMLSQLQQPGLHEVVLTILTEHSGDLLVANLENHQAAEDAGAHANSEHDEHHHDFPWLMIGLCIGVFIAGLFLGRISKERK</sequence>
<evidence type="ECO:0000313" key="3">
    <source>
        <dbReference type="Proteomes" id="UP000016480"/>
    </source>
</evidence>
<dbReference type="Proteomes" id="UP000016480">
    <property type="component" value="Unassembled WGS sequence"/>
</dbReference>
<name>A0A8T0CDN0_9GAMM</name>
<comment type="caution">
    <text evidence="2">The sequence shown here is derived from an EMBL/GenBank/DDBJ whole genome shotgun (WGS) entry which is preliminary data.</text>
</comment>
<protein>
    <submittedName>
        <fullName evidence="2">Uncharacterized protein</fullName>
    </submittedName>
</protein>
<gene>
    <name evidence="2" type="ORF">PRUB_a1891</name>
</gene>
<dbReference type="RefSeq" id="WP_010383160.1">
    <property type="nucleotide sequence ID" value="NZ_AHCD03000020.1"/>
</dbReference>
<proteinExistence type="predicted"/>
<organism evidence="2 3">
    <name type="scientific">Pseudoalteromonas rubra</name>
    <dbReference type="NCBI Taxonomy" id="43658"/>
    <lineage>
        <taxon>Bacteria</taxon>
        <taxon>Pseudomonadati</taxon>
        <taxon>Pseudomonadota</taxon>
        <taxon>Gammaproteobacteria</taxon>
        <taxon>Alteromonadales</taxon>
        <taxon>Pseudoalteromonadaceae</taxon>
        <taxon>Pseudoalteromonas</taxon>
    </lineage>
</organism>
<feature type="transmembrane region" description="Helical" evidence="1">
    <location>
        <begin position="176"/>
        <end position="195"/>
    </location>
</feature>
<keyword evidence="1" id="KW-0472">Membrane</keyword>
<dbReference type="AlphaFoldDB" id="A0A8T0CDN0"/>
<keyword evidence="1" id="KW-0812">Transmembrane</keyword>
<evidence type="ECO:0000313" key="2">
    <source>
        <dbReference type="EMBL" id="KAF7788816.1"/>
    </source>
</evidence>
<dbReference type="EMBL" id="AHCD03000020">
    <property type="protein sequence ID" value="KAF7788816.1"/>
    <property type="molecule type" value="Genomic_DNA"/>
</dbReference>
<dbReference type="GeneID" id="61355968"/>
<reference evidence="2 3" key="1">
    <citation type="journal article" date="2012" name="J. Bacteriol.">
        <title>Genome sequence of the cycloprodigiosin-producing bacterial strain Pseudoalteromonas rubra ATCC 29570(T).</title>
        <authorList>
            <person name="Xie B.B."/>
            <person name="Shu Y.L."/>
            <person name="Qin Q.L."/>
            <person name="Rong J.C."/>
            <person name="Zhang X.Y."/>
            <person name="Chen X.L."/>
            <person name="Zhou B.C."/>
            <person name="Zhang Y.Z."/>
        </authorList>
    </citation>
    <scope>NUCLEOTIDE SEQUENCE [LARGE SCALE GENOMIC DNA]</scope>
    <source>
        <strain evidence="2 3">DSM 6842</strain>
    </source>
</reference>
<accession>A0A8T0CDN0</accession>
<keyword evidence="1" id="KW-1133">Transmembrane helix</keyword>
<evidence type="ECO:0000256" key="1">
    <source>
        <dbReference type="SAM" id="Phobius"/>
    </source>
</evidence>